<organism evidence="1 2">
    <name type="scientific">Brenneria alni</name>
    <dbReference type="NCBI Taxonomy" id="71656"/>
    <lineage>
        <taxon>Bacteria</taxon>
        <taxon>Pseudomonadati</taxon>
        <taxon>Pseudomonadota</taxon>
        <taxon>Gammaproteobacteria</taxon>
        <taxon>Enterobacterales</taxon>
        <taxon>Pectobacteriaceae</taxon>
        <taxon>Brenneria</taxon>
    </lineage>
</organism>
<protein>
    <submittedName>
        <fullName evidence="1">Uncharacterized protein</fullName>
    </submittedName>
</protein>
<accession>A0A421DJ44</accession>
<name>A0A421DJ44_9GAMM</name>
<dbReference type="EMBL" id="MJLZ01000070">
    <property type="protein sequence ID" value="RLM18314.1"/>
    <property type="molecule type" value="Genomic_DNA"/>
</dbReference>
<dbReference type="AlphaFoldDB" id="A0A421DJ44"/>
<proteinExistence type="predicted"/>
<dbReference type="RefSeq" id="WP_121576597.1">
    <property type="nucleotide sequence ID" value="NZ_MJLZ01000070.1"/>
</dbReference>
<comment type="caution">
    <text evidence="1">The sequence shown here is derived from an EMBL/GenBank/DDBJ whole genome shotgun (WGS) entry which is preliminary data.</text>
</comment>
<evidence type="ECO:0000313" key="2">
    <source>
        <dbReference type="Proteomes" id="UP000285648"/>
    </source>
</evidence>
<sequence>MKRKLRRRNQRWLSKQCRKAMLNDMPMDFFVSYPAQRADMNNASRLERRGKLLPDWSNAEFCSGHVMLPFVSQRGKIYHYQMITRQSDLPETYQSRWLDARLNEEEEPLDFQIIRHDLTRGTEEVMFDSVPQNKQTNELTNKLTP</sequence>
<keyword evidence="2" id="KW-1185">Reference proteome</keyword>
<reference evidence="1 2" key="1">
    <citation type="submission" date="2016-09" db="EMBL/GenBank/DDBJ databases">
        <authorList>
            <person name="Doonan J."/>
            <person name="Pachebat J.A."/>
            <person name="Golyshin P.N."/>
            <person name="Denman S."/>
            <person name="Mcdonald J.E."/>
        </authorList>
    </citation>
    <scope>NUCLEOTIDE SEQUENCE [LARGE SCALE GENOMIC DNA]</scope>
    <source>
        <strain evidence="1 2">NCPPB 3934</strain>
    </source>
</reference>
<dbReference type="OrthoDB" id="6434103at2"/>
<dbReference type="Proteomes" id="UP000285648">
    <property type="component" value="Unassembled WGS sequence"/>
</dbReference>
<evidence type="ECO:0000313" key="1">
    <source>
        <dbReference type="EMBL" id="RLM18314.1"/>
    </source>
</evidence>
<gene>
    <name evidence="1" type="ORF">BIY29_18420</name>
</gene>